<dbReference type="PANTHER" id="PTHR35867:SF1">
    <property type="entry name" value="PROTEIN RSEC"/>
    <property type="match status" value="1"/>
</dbReference>
<dbReference type="Proteomes" id="UP000198623">
    <property type="component" value="Unassembled WGS sequence"/>
</dbReference>
<keyword evidence="1" id="KW-0812">Transmembrane</keyword>
<reference evidence="3" key="1">
    <citation type="submission" date="2016-10" db="EMBL/GenBank/DDBJ databases">
        <authorList>
            <person name="Varghese N."/>
            <person name="Submissions S."/>
        </authorList>
    </citation>
    <scope>NUCLEOTIDE SEQUENCE [LARGE SCALE GENOMIC DNA]</scope>
    <source>
        <strain evidence="3">CGMCC 1.10971</strain>
    </source>
</reference>
<protein>
    <submittedName>
        <fullName evidence="2">Positive regulator of sigma(E), RseC/MucC</fullName>
    </submittedName>
</protein>
<keyword evidence="1" id="KW-0472">Membrane</keyword>
<dbReference type="Pfam" id="PF04246">
    <property type="entry name" value="RseC_MucC"/>
    <property type="match status" value="1"/>
</dbReference>
<keyword evidence="3" id="KW-1185">Reference proteome</keyword>
<dbReference type="InterPro" id="IPR026268">
    <property type="entry name" value="RseC"/>
</dbReference>
<dbReference type="InterPro" id="IPR007359">
    <property type="entry name" value="SigmaE_reg_RseC_MucC"/>
</dbReference>
<dbReference type="OrthoDB" id="9795854at2"/>
<proteinExistence type="predicted"/>
<evidence type="ECO:0000256" key="1">
    <source>
        <dbReference type="SAM" id="Phobius"/>
    </source>
</evidence>
<gene>
    <name evidence="2" type="ORF">SAMN05216175_1078</name>
</gene>
<dbReference type="RefSeq" id="WP_090728149.1">
    <property type="nucleotide sequence ID" value="NZ_FOOU01000007.1"/>
</dbReference>
<dbReference type="AlphaFoldDB" id="A0A1I2RWX4"/>
<dbReference type="STRING" id="1045558.SAMN05216175_1078"/>
<keyword evidence="1" id="KW-1133">Transmembrane helix</keyword>
<organism evidence="2 3">
    <name type="scientific">Neptunomonas qingdaonensis</name>
    <dbReference type="NCBI Taxonomy" id="1045558"/>
    <lineage>
        <taxon>Bacteria</taxon>
        <taxon>Pseudomonadati</taxon>
        <taxon>Pseudomonadota</taxon>
        <taxon>Gammaproteobacteria</taxon>
        <taxon>Oceanospirillales</taxon>
        <taxon>Oceanospirillaceae</taxon>
        <taxon>Neptunomonas</taxon>
    </lineage>
</organism>
<sequence length="144" mass="15696">MIEEYATVVSVVDGRVLIESERSSACGQCQAKQSCGQKAISEWAASKMTQLEIDNPASILVKTGDRVVVGIDEGSFLKVSALMYLLPLLLMVLLGGLAEYLEYAEVTIILTSFVGLLVGFLGVKLWGQRLDNRSQFNPVLLRIS</sequence>
<accession>A0A1I2RWX4</accession>
<evidence type="ECO:0000313" key="3">
    <source>
        <dbReference type="Proteomes" id="UP000198623"/>
    </source>
</evidence>
<dbReference type="PANTHER" id="PTHR35867">
    <property type="entry name" value="PROTEIN RSEC"/>
    <property type="match status" value="1"/>
</dbReference>
<feature type="transmembrane region" description="Helical" evidence="1">
    <location>
        <begin position="107"/>
        <end position="127"/>
    </location>
</feature>
<dbReference type="EMBL" id="FOOU01000007">
    <property type="protein sequence ID" value="SFG45185.1"/>
    <property type="molecule type" value="Genomic_DNA"/>
</dbReference>
<name>A0A1I2RWX4_9GAMM</name>
<evidence type="ECO:0000313" key="2">
    <source>
        <dbReference type="EMBL" id="SFG45185.1"/>
    </source>
</evidence>
<feature type="transmembrane region" description="Helical" evidence="1">
    <location>
        <begin position="81"/>
        <end position="101"/>
    </location>
</feature>
<dbReference type="PIRSF" id="PIRSF004923">
    <property type="entry name" value="RseC"/>
    <property type="match status" value="1"/>
</dbReference>